<dbReference type="PANTHER" id="PTHR28058:SF1">
    <property type="entry name" value="SMALL RIBOSOMAL SUBUNIT PROTEIN BS1M"/>
    <property type="match status" value="1"/>
</dbReference>
<evidence type="ECO:0000313" key="3">
    <source>
        <dbReference type="Proteomes" id="UP001218218"/>
    </source>
</evidence>
<dbReference type="Proteomes" id="UP001218218">
    <property type="component" value="Unassembled WGS sequence"/>
</dbReference>
<proteinExistence type="predicted"/>
<comment type="caution">
    <text evidence="2">The sequence shown here is derived from an EMBL/GenBank/DDBJ whole genome shotgun (WGS) entry which is preliminary data.</text>
</comment>
<accession>A0AAD7EYG7</accession>
<evidence type="ECO:0000313" key="2">
    <source>
        <dbReference type="EMBL" id="KAJ7355893.1"/>
    </source>
</evidence>
<protein>
    <submittedName>
        <fullName evidence="2">Uncharacterized protein</fullName>
    </submittedName>
</protein>
<feature type="compositionally biased region" description="Polar residues" evidence="1">
    <location>
        <begin position="482"/>
        <end position="492"/>
    </location>
</feature>
<reference evidence="2" key="1">
    <citation type="submission" date="2023-03" db="EMBL/GenBank/DDBJ databases">
        <title>Massive genome expansion in bonnet fungi (Mycena s.s.) driven by repeated elements and novel gene families across ecological guilds.</title>
        <authorList>
            <consortium name="Lawrence Berkeley National Laboratory"/>
            <person name="Harder C.B."/>
            <person name="Miyauchi S."/>
            <person name="Viragh M."/>
            <person name="Kuo A."/>
            <person name="Thoen E."/>
            <person name="Andreopoulos B."/>
            <person name="Lu D."/>
            <person name="Skrede I."/>
            <person name="Drula E."/>
            <person name="Henrissat B."/>
            <person name="Morin E."/>
            <person name="Kohler A."/>
            <person name="Barry K."/>
            <person name="LaButti K."/>
            <person name="Morin E."/>
            <person name="Salamov A."/>
            <person name="Lipzen A."/>
            <person name="Mereny Z."/>
            <person name="Hegedus B."/>
            <person name="Baldrian P."/>
            <person name="Stursova M."/>
            <person name="Weitz H."/>
            <person name="Taylor A."/>
            <person name="Grigoriev I.V."/>
            <person name="Nagy L.G."/>
            <person name="Martin F."/>
            <person name="Kauserud H."/>
        </authorList>
    </citation>
    <scope>NUCLEOTIDE SEQUENCE</scope>
    <source>
        <strain evidence="2">CBHHK002</strain>
    </source>
</reference>
<name>A0AAD7EYG7_9AGAR</name>
<dbReference type="PANTHER" id="PTHR28058">
    <property type="entry name" value="37S RIBOSOMAL PROTEIN MRP51, MITOCHONDRIAL"/>
    <property type="match status" value="1"/>
</dbReference>
<dbReference type="EMBL" id="JARIHO010000009">
    <property type="protein sequence ID" value="KAJ7355893.1"/>
    <property type="molecule type" value="Genomic_DNA"/>
</dbReference>
<dbReference type="InterPro" id="IPR016712">
    <property type="entry name" value="Rbsml_bS1m-like"/>
</dbReference>
<dbReference type="AlphaFoldDB" id="A0AAD7EYG7"/>
<keyword evidence="3" id="KW-1185">Reference proteome</keyword>
<dbReference type="Pfam" id="PF11709">
    <property type="entry name" value="Mit_ribos_Mrp51"/>
    <property type="match status" value="1"/>
</dbReference>
<organism evidence="2 3">
    <name type="scientific">Mycena albidolilacea</name>
    <dbReference type="NCBI Taxonomy" id="1033008"/>
    <lineage>
        <taxon>Eukaryota</taxon>
        <taxon>Fungi</taxon>
        <taxon>Dikarya</taxon>
        <taxon>Basidiomycota</taxon>
        <taxon>Agaricomycotina</taxon>
        <taxon>Agaricomycetes</taxon>
        <taxon>Agaricomycetidae</taxon>
        <taxon>Agaricales</taxon>
        <taxon>Marasmiineae</taxon>
        <taxon>Mycenaceae</taxon>
        <taxon>Mycena</taxon>
    </lineage>
</organism>
<gene>
    <name evidence="2" type="ORF">DFH08DRAFT_1053536</name>
</gene>
<feature type="region of interest" description="Disordered" evidence="1">
    <location>
        <begin position="453"/>
        <end position="492"/>
    </location>
</feature>
<evidence type="ECO:0000256" key="1">
    <source>
        <dbReference type="SAM" id="MobiDB-lite"/>
    </source>
</evidence>
<sequence>MLAAAANASSHASTSALTTTVKAAVEPAASPFAQLLRGSRFATYDPQIRKTYYSPKQFVERGYWGLKRPITQRKKNSFITVAQWETRQHYVEWDNAEDQVRFVRRIEELNVRPGAQDHVNWVRQLGPAKNEWLVDSEFAPHSWAVAPAKGEEAIEQTAREPSQHIAVNDLGNKGSGGYGARRTVTLNPGVSGATGRQQSSKPSAAVIPNVASMSPAAFERYLEKLRRLRPAFKQYLERKEEEQKKENAERDLYRAQNPGKAVANSLEPQIAGKSLLSLAQVQDGPYHRLFIAQHTESEYQTTNRIQPQPHRNGALMYSHPSMLDSLFHNKMKPGIVLSVEKSAGRWTEETDKERFVTSFAGVAALVDTADAFDKIPLMNPGVDVENWPMAVAEMRPVTRSALGVVDVPRVVGRYADRGLRGTRIRLDVTVQRGFDDPRRKNPHVPGSRKYVALEGLDTPREGASRSTRTGLPRAAAPPPLQSLKNPPARTSTPSIPSIMFQQEITQSQEVNQHTLARLQNILGPTSKPKPRDDEISRRNAIAFPIFGMTQSRFRFQTVSRMREFILHDDDNIWGSNYFMEGYRRIGEASVGLIEKGLSFSIRSLKQGDLDFLEGQLCSSTPEFKVGFTKKRKSLLAWRGFWPHCRWSEGSDVETLRKIQ</sequence>